<reference evidence="1" key="1">
    <citation type="journal article" date="2020" name="Cell">
        <title>Large-Scale Comparative Analyses of Tick Genomes Elucidate Their Genetic Diversity and Vector Capacities.</title>
        <authorList>
            <consortium name="Tick Genome and Microbiome Consortium (TIGMIC)"/>
            <person name="Jia N."/>
            <person name="Wang J."/>
            <person name="Shi W."/>
            <person name="Du L."/>
            <person name="Sun Y."/>
            <person name="Zhan W."/>
            <person name="Jiang J.F."/>
            <person name="Wang Q."/>
            <person name="Zhang B."/>
            <person name="Ji P."/>
            <person name="Bell-Sakyi L."/>
            <person name="Cui X.M."/>
            <person name="Yuan T.T."/>
            <person name="Jiang B.G."/>
            <person name="Yang W.F."/>
            <person name="Lam T.T."/>
            <person name="Chang Q.C."/>
            <person name="Ding S.J."/>
            <person name="Wang X.J."/>
            <person name="Zhu J.G."/>
            <person name="Ruan X.D."/>
            <person name="Zhao L."/>
            <person name="Wei J.T."/>
            <person name="Ye R.Z."/>
            <person name="Que T.C."/>
            <person name="Du C.H."/>
            <person name="Zhou Y.H."/>
            <person name="Cheng J.X."/>
            <person name="Dai P.F."/>
            <person name="Guo W.B."/>
            <person name="Han X.H."/>
            <person name="Huang E.J."/>
            <person name="Li L.F."/>
            <person name="Wei W."/>
            <person name="Gao Y.C."/>
            <person name="Liu J.Z."/>
            <person name="Shao H.Z."/>
            <person name="Wang X."/>
            <person name="Wang C.C."/>
            <person name="Yang T.C."/>
            <person name="Huo Q.B."/>
            <person name="Li W."/>
            <person name="Chen H.Y."/>
            <person name="Chen S.E."/>
            <person name="Zhou L.G."/>
            <person name="Ni X.B."/>
            <person name="Tian J.H."/>
            <person name="Sheng Y."/>
            <person name="Liu T."/>
            <person name="Pan Y.S."/>
            <person name="Xia L.Y."/>
            <person name="Li J."/>
            <person name="Zhao F."/>
            <person name="Cao W.C."/>
        </authorList>
    </citation>
    <scope>NUCLEOTIDE SEQUENCE</scope>
    <source>
        <strain evidence="1">Rsan-2018</strain>
    </source>
</reference>
<dbReference type="AlphaFoldDB" id="A0A9D4PJY1"/>
<organism evidence="1 2">
    <name type="scientific">Rhipicephalus sanguineus</name>
    <name type="common">Brown dog tick</name>
    <name type="synonym">Ixodes sanguineus</name>
    <dbReference type="NCBI Taxonomy" id="34632"/>
    <lineage>
        <taxon>Eukaryota</taxon>
        <taxon>Metazoa</taxon>
        <taxon>Ecdysozoa</taxon>
        <taxon>Arthropoda</taxon>
        <taxon>Chelicerata</taxon>
        <taxon>Arachnida</taxon>
        <taxon>Acari</taxon>
        <taxon>Parasitiformes</taxon>
        <taxon>Ixodida</taxon>
        <taxon>Ixodoidea</taxon>
        <taxon>Ixodidae</taxon>
        <taxon>Rhipicephalinae</taxon>
        <taxon>Rhipicephalus</taxon>
        <taxon>Rhipicephalus</taxon>
    </lineage>
</organism>
<sequence>MSGSDGHIEQTLQRATDAVMSHVHAAGLTCSAAKLALLLLPPSDRRRCKTPYSTITVHANSTPNPVVCVSAIPHVCSPVSMRGVKAYENAVCSGLPTRWSSPTSRTDFLIHTALGLAPKASPNHRLHLGVHNSLDEMIEAHRSFRCNAFTVRRSVATFFTPSATAPLHTLQIWSHYPMLLERRSLSSSCLRICSQATTTLATKPVPPCFEQSTLTTRPSPTWMRPHTIHAGTPL</sequence>
<gene>
    <name evidence="1" type="ORF">HPB52_016990</name>
</gene>
<proteinExistence type="predicted"/>
<evidence type="ECO:0000313" key="2">
    <source>
        <dbReference type="Proteomes" id="UP000821837"/>
    </source>
</evidence>
<dbReference type="Proteomes" id="UP000821837">
    <property type="component" value="Unassembled WGS sequence"/>
</dbReference>
<dbReference type="EMBL" id="JABSTV010001253">
    <property type="protein sequence ID" value="KAH7944194.1"/>
    <property type="molecule type" value="Genomic_DNA"/>
</dbReference>
<protein>
    <submittedName>
        <fullName evidence="1">Uncharacterized protein</fullName>
    </submittedName>
</protein>
<comment type="caution">
    <text evidence="1">The sequence shown here is derived from an EMBL/GenBank/DDBJ whole genome shotgun (WGS) entry which is preliminary data.</text>
</comment>
<name>A0A9D4PJY1_RHISA</name>
<evidence type="ECO:0000313" key="1">
    <source>
        <dbReference type="EMBL" id="KAH7944194.1"/>
    </source>
</evidence>
<reference evidence="1" key="2">
    <citation type="submission" date="2021-09" db="EMBL/GenBank/DDBJ databases">
        <authorList>
            <person name="Jia N."/>
            <person name="Wang J."/>
            <person name="Shi W."/>
            <person name="Du L."/>
            <person name="Sun Y."/>
            <person name="Zhan W."/>
            <person name="Jiang J."/>
            <person name="Wang Q."/>
            <person name="Zhang B."/>
            <person name="Ji P."/>
            <person name="Sakyi L.B."/>
            <person name="Cui X."/>
            <person name="Yuan T."/>
            <person name="Jiang B."/>
            <person name="Yang W."/>
            <person name="Lam T.T.-Y."/>
            <person name="Chang Q."/>
            <person name="Ding S."/>
            <person name="Wang X."/>
            <person name="Zhu J."/>
            <person name="Ruan X."/>
            <person name="Zhao L."/>
            <person name="Wei J."/>
            <person name="Que T."/>
            <person name="Du C."/>
            <person name="Cheng J."/>
            <person name="Dai P."/>
            <person name="Han X."/>
            <person name="Huang E."/>
            <person name="Gao Y."/>
            <person name="Liu J."/>
            <person name="Shao H."/>
            <person name="Ye R."/>
            <person name="Li L."/>
            <person name="Wei W."/>
            <person name="Wang X."/>
            <person name="Wang C."/>
            <person name="Huo Q."/>
            <person name="Li W."/>
            <person name="Guo W."/>
            <person name="Chen H."/>
            <person name="Chen S."/>
            <person name="Zhou L."/>
            <person name="Zhou L."/>
            <person name="Ni X."/>
            <person name="Tian J."/>
            <person name="Zhou Y."/>
            <person name="Sheng Y."/>
            <person name="Liu T."/>
            <person name="Pan Y."/>
            <person name="Xia L."/>
            <person name="Li J."/>
            <person name="Zhao F."/>
            <person name="Cao W."/>
        </authorList>
    </citation>
    <scope>NUCLEOTIDE SEQUENCE</scope>
    <source>
        <strain evidence="1">Rsan-2018</strain>
        <tissue evidence="1">Larvae</tissue>
    </source>
</reference>
<accession>A0A9D4PJY1</accession>
<keyword evidence="2" id="KW-1185">Reference proteome</keyword>